<keyword evidence="3 4" id="KW-0687">Ribonucleoprotein</keyword>
<sequence>MEGAACFGASGGRRSPSGLEGSSWPFLTNCLTPPPLASTLSLSRLGATTLAMVKHNNVIPNQHFHKHWQERVRVPFGKAAQKKARRMKRAAKAAAMAPRPTQLLRPEVHCQTQRYSSKVRLGRGFTLAELKAAGIAPKMARTIGICVDKRRTNKSEEALQANVERLKTYKSKLVLFPRRTSKAKAGDASPEEVAAATQYSGVILPVDQSKDAEVEFAEVTEEMKTFGARSSIRVARNEHKLVGRRISIAKAKAAN</sequence>
<protein>
    <recommendedName>
        <fullName evidence="4">60S ribosomal protein L13</fullName>
    </recommendedName>
</protein>
<dbReference type="PANTHER" id="PTHR11722:SF0">
    <property type="entry name" value="LARGE RIBOSOMAL SUBUNIT PROTEIN EL13"/>
    <property type="match status" value="1"/>
</dbReference>
<reference evidence="5" key="1">
    <citation type="submission" date="2021-01" db="EMBL/GenBank/DDBJ databases">
        <authorList>
            <person name="Corre E."/>
            <person name="Pelletier E."/>
            <person name="Niang G."/>
            <person name="Scheremetjew M."/>
            <person name="Finn R."/>
            <person name="Kale V."/>
            <person name="Holt S."/>
            <person name="Cochrane G."/>
            <person name="Meng A."/>
            <person name="Brown T."/>
            <person name="Cohen L."/>
        </authorList>
    </citation>
    <scope>NUCLEOTIDE SEQUENCE</scope>
    <source>
        <strain evidence="5">CCMP2877</strain>
    </source>
</reference>
<gene>
    <name evidence="5" type="ORF">PPAR1163_LOCUS10904</name>
</gene>
<comment type="similarity">
    <text evidence="1 4">Belongs to the eukaryotic ribosomal protein eL13 family.</text>
</comment>
<accession>A0A7S1U0B6</accession>
<name>A0A7S1U0B6_9STRA</name>
<dbReference type="PROSITE" id="PS01104">
    <property type="entry name" value="RIBOSOMAL_L13E"/>
    <property type="match status" value="1"/>
</dbReference>
<evidence type="ECO:0000256" key="2">
    <source>
        <dbReference type="ARBA" id="ARBA00022980"/>
    </source>
</evidence>
<organism evidence="5">
    <name type="scientific">Phaeomonas parva</name>
    <dbReference type="NCBI Taxonomy" id="124430"/>
    <lineage>
        <taxon>Eukaryota</taxon>
        <taxon>Sar</taxon>
        <taxon>Stramenopiles</taxon>
        <taxon>Ochrophyta</taxon>
        <taxon>Pinguiophyceae</taxon>
        <taxon>Pinguiochrysidales</taxon>
        <taxon>Pinguiochrysidaceae</taxon>
        <taxon>Phaeomonas</taxon>
    </lineage>
</organism>
<dbReference type="AlphaFoldDB" id="A0A7S1U0B6"/>
<dbReference type="InterPro" id="IPR001380">
    <property type="entry name" value="Ribosomal_eL13"/>
</dbReference>
<evidence type="ECO:0000256" key="3">
    <source>
        <dbReference type="ARBA" id="ARBA00023274"/>
    </source>
</evidence>
<keyword evidence="2 4" id="KW-0689">Ribosomal protein</keyword>
<dbReference type="InterPro" id="IPR018256">
    <property type="entry name" value="Ribosomal_eL13_CS"/>
</dbReference>
<dbReference type="EMBL" id="HBGJ01016964">
    <property type="protein sequence ID" value="CAD9252540.1"/>
    <property type="molecule type" value="Transcribed_RNA"/>
</dbReference>
<evidence type="ECO:0000256" key="4">
    <source>
        <dbReference type="RuleBase" id="RU000572"/>
    </source>
</evidence>
<dbReference type="PANTHER" id="PTHR11722">
    <property type="entry name" value="60S RIBOSOMAL PROTEIN L13"/>
    <property type="match status" value="1"/>
</dbReference>
<dbReference type="GO" id="GO:0003723">
    <property type="term" value="F:RNA binding"/>
    <property type="evidence" value="ECO:0007669"/>
    <property type="project" value="TreeGrafter"/>
</dbReference>
<evidence type="ECO:0000256" key="1">
    <source>
        <dbReference type="ARBA" id="ARBA00005640"/>
    </source>
</evidence>
<dbReference type="HAMAP" id="MF_00499">
    <property type="entry name" value="Ribosomal_eL13"/>
    <property type="match status" value="1"/>
</dbReference>
<evidence type="ECO:0000313" key="5">
    <source>
        <dbReference type="EMBL" id="CAD9252540.1"/>
    </source>
</evidence>
<dbReference type="GO" id="GO:0003735">
    <property type="term" value="F:structural constituent of ribosome"/>
    <property type="evidence" value="ECO:0007669"/>
    <property type="project" value="InterPro"/>
</dbReference>
<dbReference type="GO" id="GO:0006412">
    <property type="term" value="P:translation"/>
    <property type="evidence" value="ECO:0007669"/>
    <property type="project" value="InterPro"/>
</dbReference>
<dbReference type="GO" id="GO:0022625">
    <property type="term" value="C:cytosolic large ribosomal subunit"/>
    <property type="evidence" value="ECO:0007669"/>
    <property type="project" value="TreeGrafter"/>
</dbReference>
<dbReference type="Pfam" id="PF01294">
    <property type="entry name" value="Ribosomal_L13e"/>
    <property type="match status" value="1"/>
</dbReference>
<proteinExistence type="inferred from homology"/>